<dbReference type="Proteomes" id="UP001160148">
    <property type="component" value="Unassembled WGS sequence"/>
</dbReference>
<proteinExistence type="predicted"/>
<keyword evidence="3" id="KW-0863">Zinc-finger</keyword>
<evidence type="ECO:0000256" key="5">
    <source>
        <dbReference type="ARBA" id="ARBA00023242"/>
    </source>
</evidence>
<comment type="caution">
    <text evidence="6">The sequence shown here is derived from an EMBL/GenBank/DDBJ whole genome shotgun (WGS) entry which is preliminary data.</text>
</comment>
<organism evidence="6 7">
    <name type="scientific">Macrosiphum euphorbiae</name>
    <name type="common">potato aphid</name>
    <dbReference type="NCBI Taxonomy" id="13131"/>
    <lineage>
        <taxon>Eukaryota</taxon>
        <taxon>Metazoa</taxon>
        <taxon>Ecdysozoa</taxon>
        <taxon>Arthropoda</taxon>
        <taxon>Hexapoda</taxon>
        <taxon>Insecta</taxon>
        <taxon>Pterygota</taxon>
        <taxon>Neoptera</taxon>
        <taxon>Paraneoptera</taxon>
        <taxon>Hemiptera</taxon>
        <taxon>Sternorrhyncha</taxon>
        <taxon>Aphidomorpha</taxon>
        <taxon>Aphidoidea</taxon>
        <taxon>Aphididae</taxon>
        <taxon>Macrosiphini</taxon>
        <taxon>Macrosiphum</taxon>
    </lineage>
</organism>
<dbReference type="SUPFAM" id="SSF140996">
    <property type="entry name" value="Hermes dimerisation domain"/>
    <property type="match status" value="1"/>
</dbReference>
<dbReference type="GO" id="GO:0005634">
    <property type="term" value="C:nucleus"/>
    <property type="evidence" value="ECO:0007669"/>
    <property type="project" value="UniProtKB-SubCell"/>
</dbReference>
<dbReference type="PANTHER" id="PTHR46481">
    <property type="entry name" value="ZINC FINGER BED DOMAIN-CONTAINING PROTEIN 4"/>
    <property type="match status" value="1"/>
</dbReference>
<accession>A0AAV0Y5Z9</accession>
<sequence>MSAFTITKASQSKIDATLAYFIAVDMMPYNLVTKDGFKVYTNALNTSYHIPSRKTLTDSRIPNLYKDTKTIIESIVNKVCFVIHHRLLDFWIQPTVFSFNWALY</sequence>
<dbReference type="GO" id="GO:0008270">
    <property type="term" value="F:zinc ion binding"/>
    <property type="evidence" value="ECO:0007669"/>
    <property type="project" value="UniProtKB-KW"/>
</dbReference>
<dbReference type="EMBL" id="CARXXK010001349">
    <property type="protein sequence ID" value="CAI6375557.1"/>
    <property type="molecule type" value="Genomic_DNA"/>
</dbReference>
<keyword evidence="4" id="KW-0862">Zinc</keyword>
<evidence type="ECO:0000256" key="1">
    <source>
        <dbReference type="ARBA" id="ARBA00004123"/>
    </source>
</evidence>
<evidence type="ECO:0000313" key="7">
    <source>
        <dbReference type="Proteomes" id="UP001160148"/>
    </source>
</evidence>
<reference evidence="6 7" key="1">
    <citation type="submission" date="2023-01" db="EMBL/GenBank/DDBJ databases">
        <authorList>
            <person name="Whitehead M."/>
        </authorList>
    </citation>
    <scope>NUCLEOTIDE SEQUENCE [LARGE SCALE GENOMIC DNA]</scope>
</reference>
<protein>
    <submittedName>
        <fullName evidence="6">Uncharacterized protein</fullName>
    </submittedName>
</protein>
<evidence type="ECO:0000256" key="2">
    <source>
        <dbReference type="ARBA" id="ARBA00022723"/>
    </source>
</evidence>
<gene>
    <name evidence="6" type="ORF">MEUPH1_LOCUS29039</name>
</gene>
<dbReference type="InterPro" id="IPR052035">
    <property type="entry name" value="ZnF_BED_domain_contain"/>
</dbReference>
<keyword evidence="2" id="KW-0479">Metal-binding</keyword>
<evidence type="ECO:0000313" key="6">
    <source>
        <dbReference type="EMBL" id="CAI6375557.1"/>
    </source>
</evidence>
<evidence type="ECO:0000256" key="4">
    <source>
        <dbReference type="ARBA" id="ARBA00022833"/>
    </source>
</evidence>
<keyword evidence="5" id="KW-0539">Nucleus</keyword>
<evidence type="ECO:0000256" key="3">
    <source>
        <dbReference type="ARBA" id="ARBA00022771"/>
    </source>
</evidence>
<keyword evidence="7" id="KW-1185">Reference proteome</keyword>
<dbReference type="AlphaFoldDB" id="A0AAV0Y5Z9"/>
<name>A0AAV0Y5Z9_9HEMI</name>
<dbReference type="PANTHER" id="PTHR46481:SF10">
    <property type="entry name" value="ZINC FINGER BED DOMAIN-CONTAINING PROTEIN 39"/>
    <property type="match status" value="1"/>
</dbReference>
<comment type="subcellular location">
    <subcellularLocation>
        <location evidence="1">Nucleus</location>
    </subcellularLocation>
</comment>